<dbReference type="AlphaFoldDB" id="A0A5N0TFH5"/>
<comment type="caution">
    <text evidence="2">The sequence shown here is derived from an EMBL/GenBank/DDBJ whole genome shotgun (WGS) entry which is preliminary data.</text>
</comment>
<sequence length="251" mass="27051">MTSRKRAFTIHLVISLAVLVPVLGWIFHAWYPWPYPVLQGAWVMLGVMVLAHLAVGPLLTALVFKPGKRGLVFDLCVIALLQAGALAWGVYAVGQQRPAWLVFAVDRLNVLSNGEIMGPVPQVPASLRNAGPVLVYAEMPTGDAAQQLLQETMFEGLPDIEHRPEFWRPWVAGRGVISRATRPVTELVAARPASAGPVGKTVTDAGLTLDMATFLPVMGRERDAAAILNPADGTLLGLVVVDPWVDEDAVN</sequence>
<evidence type="ECO:0000256" key="1">
    <source>
        <dbReference type="SAM" id="Phobius"/>
    </source>
</evidence>
<evidence type="ECO:0008006" key="4">
    <source>
        <dbReference type="Google" id="ProtNLM"/>
    </source>
</evidence>
<keyword evidence="3" id="KW-1185">Reference proteome</keyword>
<feature type="transmembrane region" description="Helical" evidence="1">
    <location>
        <begin position="12"/>
        <end position="31"/>
    </location>
</feature>
<accession>A0A5N0TFH5</accession>
<evidence type="ECO:0000313" key="3">
    <source>
        <dbReference type="Proteomes" id="UP000325372"/>
    </source>
</evidence>
<organism evidence="2 3">
    <name type="scientific">Marinihelvus fidelis</name>
    <dbReference type="NCBI Taxonomy" id="2613842"/>
    <lineage>
        <taxon>Bacteria</taxon>
        <taxon>Pseudomonadati</taxon>
        <taxon>Pseudomonadota</taxon>
        <taxon>Gammaproteobacteria</taxon>
        <taxon>Chromatiales</taxon>
        <taxon>Wenzhouxiangellaceae</taxon>
        <taxon>Marinihelvus</taxon>
    </lineage>
</organism>
<reference evidence="2 3" key="1">
    <citation type="submission" date="2019-09" db="EMBL/GenBank/DDBJ databases">
        <title>Wenzhouxiangella sp. Genome sequencing and assembly.</title>
        <authorList>
            <person name="Zhang R."/>
        </authorList>
    </citation>
    <scope>NUCLEOTIDE SEQUENCE [LARGE SCALE GENOMIC DNA]</scope>
    <source>
        <strain evidence="2 3">W260</strain>
    </source>
</reference>
<feature type="transmembrane region" description="Helical" evidence="1">
    <location>
        <begin position="71"/>
        <end position="91"/>
    </location>
</feature>
<keyword evidence="1" id="KW-0812">Transmembrane</keyword>
<evidence type="ECO:0000313" key="2">
    <source>
        <dbReference type="EMBL" id="KAA9133371.1"/>
    </source>
</evidence>
<name>A0A5N0TFH5_9GAMM</name>
<gene>
    <name evidence="2" type="ORF">F3N42_03210</name>
</gene>
<keyword evidence="1" id="KW-0472">Membrane</keyword>
<feature type="transmembrane region" description="Helical" evidence="1">
    <location>
        <begin position="43"/>
        <end position="64"/>
    </location>
</feature>
<dbReference type="RefSeq" id="WP_150862930.1">
    <property type="nucleotide sequence ID" value="NZ_VYXP01000002.1"/>
</dbReference>
<protein>
    <recommendedName>
        <fullName evidence="4">Pilus assembly protein</fullName>
    </recommendedName>
</protein>
<dbReference type="Proteomes" id="UP000325372">
    <property type="component" value="Unassembled WGS sequence"/>
</dbReference>
<keyword evidence="1" id="KW-1133">Transmembrane helix</keyword>
<dbReference type="EMBL" id="VYXP01000002">
    <property type="protein sequence ID" value="KAA9133371.1"/>
    <property type="molecule type" value="Genomic_DNA"/>
</dbReference>
<proteinExistence type="predicted"/>